<proteinExistence type="predicted"/>
<protein>
    <submittedName>
        <fullName evidence="1">NADH dehydrogenase [ubiquinone] 1 alpha subcomplex subunit 12</fullName>
    </submittedName>
</protein>
<dbReference type="Proteomes" id="UP000327157">
    <property type="component" value="Chromosome 1"/>
</dbReference>
<comment type="caution">
    <text evidence="1">The sequence shown here is derived from an EMBL/GenBank/DDBJ whole genome shotgun (WGS) entry which is preliminary data.</text>
</comment>
<name>A0A5N5F2V1_9ROSA</name>
<keyword evidence="2" id="KW-1185">Reference proteome</keyword>
<dbReference type="EMBL" id="SMOL01000768">
    <property type="protein sequence ID" value="KAB2597103.1"/>
    <property type="molecule type" value="Genomic_DNA"/>
</dbReference>
<dbReference type="AlphaFoldDB" id="A0A5N5F2V1"/>
<keyword evidence="1" id="KW-0830">Ubiquinone</keyword>
<dbReference type="OrthoDB" id="274641at2759"/>
<evidence type="ECO:0000313" key="2">
    <source>
        <dbReference type="Proteomes" id="UP000327157"/>
    </source>
</evidence>
<gene>
    <name evidence="1" type="ORF">D8674_000023</name>
</gene>
<reference evidence="1 2" key="1">
    <citation type="submission" date="2019-09" db="EMBL/GenBank/DDBJ databases">
        <authorList>
            <person name="Ou C."/>
        </authorList>
    </citation>
    <scope>NUCLEOTIDE SEQUENCE [LARGE SCALE GENOMIC DNA]</scope>
    <source>
        <strain evidence="1">S2</strain>
        <tissue evidence="1">Leaf</tissue>
    </source>
</reference>
<reference evidence="2" key="2">
    <citation type="submission" date="2019-10" db="EMBL/GenBank/DDBJ databases">
        <title>A de novo genome assembly of a pear dwarfing rootstock.</title>
        <authorList>
            <person name="Wang F."/>
            <person name="Wang J."/>
            <person name="Li S."/>
            <person name="Zhang Y."/>
            <person name="Fang M."/>
            <person name="Ma L."/>
            <person name="Zhao Y."/>
            <person name="Jiang S."/>
        </authorList>
    </citation>
    <scope>NUCLEOTIDE SEQUENCE [LARGE SCALE GENOMIC DNA]</scope>
</reference>
<organism evidence="1 2">
    <name type="scientific">Pyrus ussuriensis x Pyrus communis</name>
    <dbReference type="NCBI Taxonomy" id="2448454"/>
    <lineage>
        <taxon>Eukaryota</taxon>
        <taxon>Viridiplantae</taxon>
        <taxon>Streptophyta</taxon>
        <taxon>Embryophyta</taxon>
        <taxon>Tracheophyta</taxon>
        <taxon>Spermatophyta</taxon>
        <taxon>Magnoliopsida</taxon>
        <taxon>eudicotyledons</taxon>
        <taxon>Gunneridae</taxon>
        <taxon>Pentapetalae</taxon>
        <taxon>rosids</taxon>
        <taxon>fabids</taxon>
        <taxon>Rosales</taxon>
        <taxon>Rosaceae</taxon>
        <taxon>Amygdaloideae</taxon>
        <taxon>Maleae</taxon>
        <taxon>Pyrus</taxon>
    </lineage>
</organism>
<reference evidence="1 2" key="3">
    <citation type="submission" date="2019-11" db="EMBL/GenBank/DDBJ databases">
        <title>A de novo genome assembly of a pear dwarfing rootstock.</title>
        <authorList>
            <person name="Wang F."/>
            <person name="Wang J."/>
            <person name="Li S."/>
            <person name="Zhang Y."/>
            <person name="Fang M."/>
            <person name="Ma L."/>
            <person name="Zhao Y."/>
            <person name="Jiang S."/>
        </authorList>
    </citation>
    <scope>NUCLEOTIDE SEQUENCE [LARGE SCALE GENOMIC DNA]</scope>
    <source>
        <strain evidence="1">S2</strain>
        <tissue evidence="1">Leaf</tissue>
    </source>
</reference>
<sequence>MVHDKEEERSRDLCFFNGRLQGHLQVSRVFGDCQQTKIHSIGARLAGVDSVGNKYYGKLGTQYKISPREGNEFIYHSKGHNLNPGQRDWTTY</sequence>
<accession>A0A5N5F2V1</accession>
<evidence type="ECO:0000313" key="1">
    <source>
        <dbReference type="EMBL" id="KAB2597103.1"/>
    </source>
</evidence>